<gene>
    <name evidence="1" type="ORF">TQ35_0005655</name>
</gene>
<reference evidence="1" key="1">
    <citation type="submission" date="2024-07" db="EMBL/GenBank/DDBJ databases">
        <title>Metagenome and Metagenome-Assembled Genomes of Archaea from a hot spring from the geothermal field of Los Azufres, Mexico.</title>
        <authorList>
            <person name="Marin-Paredes R."/>
            <person name="Martinez-Romero E."/>
            <person name="Servin-Garciduenas L.E."/>
        </authorList>
    </citation>
    <scope>NUCLEOTIDE SEQUENCE</scope>
    <source>
        <strain evidence="1">AZ1-454</strain>
    </source>
</reference>
<proteinExistence type="predicted"/>
<accession>A0ACC6TP66</accession>
<evidence type="ECO:0000313" key="1">
    <source>
        <dbReference type="EMBL" id="MEW9491670.1"/>
    </source>
</evidence>
<dbReference type="Proteomes" id="UP000053480">
    <property type="component" value="Unassembled WGS sequence"/>
</dbReference>
<comment type="caution">
    <text evidence="1">The sequence shown here is derived from an EMBL/GenBank/DDBJ whole genome shotgun (WGS) entry which is preliminary data.</text>
</comment>
<sequence length="126" mass="14694">MESDYRPVVAIFSAKLEENTDLFRLLLREVRALKGRKVIVHVLEDVEYWNFLASAREAILDNIDLGLEIYVWKTNDFDKMLKKVQEEKDIKGIITVCGEENKYALRKMLDLLSNSIKANMLKDLCK</sequence>
<name>A0ACC6TP66_9CREN</name>
<dbReference type="EMBL" id="JZWS03000006">
    <property type="protein sequence ID" value="MEW9491670.1"/>
    <property type="molecule type" value="Genomic_DNA"/>
</dbReference>
<organism evidence="1 2">
    <name type="scientific">Candidatus Aramenus sulfurataquae</name>
    <dbReference type="NCBI Taxonomy" id="1326980"/>
    <lineage>
        <taxon>Archaea</taxon>
        <taxon>Thermoproteota</taxon>
        <taxon>Thermoprotei</taxon>
        <taxon>Sulfolobales</taxon>
        <taxon>Sulfolobaceae</taxon>
        <taxon>Candidatus Aramenus</taxon>
    </lineage>
</organism>
<evidence type="ECO:0000313" key="2">
    <source>
        <dbReference type="Proteomes" id="UP000053480"/>
    </source>
</evidence>
<protein>
    <submittedName>
        <fullName evidence="1">DUF5751 family protein</fullName>
    </submittedName>
</protein>